<dbReference type="SMART" id="SM00220">
    <property type="entry name" value="S_TKc"/>
    <property type="match status" value="1"/>
</dbReference>
<comment type="caution">
    <text evidence="9">The sequence shown here is derived from an EMBL/GenBank/DDBJ whole genome shotgun (WGS) entry which is preliminary data.</text>
</comment>
<dbReference type="PANTHER" id="PTHR46716:SF1">
    <property type="entry name" value="MITOGEN-ACTIVATED PROTEIN KINASE KINASE KINASE 7"/>
    <property type="match status" value="1"/>
</dbReference>
<gene>
    <name evidence="9" type="ORF">GBAR_LOCUS27443</name>
</gene>
<feature type="compositionally biased region" description="Gly residues" evidence="7">
    <location>
        <begin position="330"/>
        <end position="345"/>
    </location>
</feature>
<dbReference type="CDD" id="cd01670">
    <property type="entry name" value="Death"/>
    <property type="match status" value="1"/>
</dbReference>
<dbReference type="Pfam" id="PF00069">
    <property type="entry name" value="Pkinase"/>
    <property type="match status" value="1"/>
</dbReference>
<dbReference type="Gene3D" id="1.10.510.10">
    <property type="entry name" value="Transferase(Phosphotransferase) domain 1"/>
    <property type="match status" value="1"/>
</dbReference>
<evidence type="ECO:0000259" key="8">
    <source>
        <dbReference type="PROSITE" id="PS50011"/>
    </source>
</evidence>
<feature type="region of interest" description="Disordered" evidence="7">
    <location>
        <begin position="1"/>
        <end position="20"/>
    </location>
</feature>
<evidence type="ECO:0000256" key="6">
    <source>
        <dbReference type="ARBA" id="ARBA00022840"/>
    </source>
</evidence>
<keyword evidence="2" id="KW-0723">Serine/threonine-protein kinase</keyword>
<protein>
    <submittedName>
        <fullName evidence="9">Mitogen-activated protein kinase kinase kinase 7</fullName>
    </submittedName>
</protein>
<evidence type="ECO:0000256" key="5">
    <source>
        <dbReference type="ARBA" id="ARBA00022777"/>
    </source>
</evidence>
<dbReference type="PROSITE" id="PS00108">
    <property type="entry name" value="PROTEIN_KINASE_ST"/>
    <property type="match status" value="1"/>
</dbReference>
<evidence type="ECO:0000256" key="4">
    <source>
        <dbReference type="ARBA" id="ARBA00022741"/>
    </source>
</evidence>
<dbReference type="PROSITE" id="PS50011">
    <property type="entry name" value="PROTEIN_KINASE_DOM"/>
    <property type="match status" value="1"/>
</dbReference>
<keyword evidence="4" id="KW-0547">Nucleotide-binding</keyword>
<dbReference type="InterPro" id="IPR008271">
    <property type="entry name" value="Ser/Thr_kinase_AS"/>
</dbReference>
<keyword evidence="5 9" id="KW-0418">Kinase</keyword>
<organism evidence="9 10">
    <name type="scientific">Geodia barretti</name>
    <name type="common">Barrett's horny sponge</name>
    <dbReference type="NCBI Taxonomy" id="519541"/>
    <lineage>
        <taxon>Eukaryota</taxon>
        <taxon>Metazoa</taxon>
        <taxon>Porifera</taxon>
        <taxon>Demospongiae</taxon>
        <taxon>Heteroscleromorpha</taxon>
        <taxon>Tetractinellida</taxon>
        <taxon>Astrophorina</taxon>
        <taxon>Geodiidae</taxon>
        <taxon>Geodia</taxon>
    </lineage>
</organism>
<name>A0AA35TLL7_GEOBA</name>
<accession>A0AA35TLL7</accession>
<evidence type="ECO:0000256" key="1">
    <source>
        <dbReference type="ARBA" id="ARBA00006529"/>
    </source>
</evidence>
<dbReference type="GO" id="GO:0019899">
    <property type="term" value="F:enzyme binding"/>
    <property type="evidence" value="ECO:0007669"/>
    <property type="project" value="UniProtKB-ARBA"/>
</dbReference>
<feature type="compositionally biased region" description="Gly residues" evidence="7">
    <location>
        <begin position="1"/>
        <end position="11"/>
    </location>
</feature>
<dbReference type="InterPro" id="IPR027417">
    <property type="entry name" value="P-loop_NTPase"/>
</dbReference>
<dbReference type="GO" id="GO:0007254">
    <property type="term" value="P:JNK cascade"/>
    <property type="evidence" value="ECO:0007669"/>
    <property type="project" value="TreeGrafter"/>
</dbReference>
<evidence type="ECO:0000313" key="10">
    <source>
        <dbReference type="Proteomes" id="UP001174909"/>
    </source>
</evidence>
<reference evidence="9" key="1">
    <citation type="submission" date="2023-03" db="EMBL/GenBank/DDBJ databases">
        <authorList>
            <person name="Steffen K."/>
            <person name="Cardenas P."/>
        </authorList>
    </citation>
    <scope>NUCLEOTIDE SEQUENCE</scope>
</reference>
<dbReference type="Gene3D" id="3.40.50.300">
    <property type="entry name" value="P-loop containing nucleotide triphosphate hydrolases"/>
    <property type="match status" value="1"/>
</dbReference>
<evidence type="ECO:0000313" key="9">
    <source>
        <dbReference type="EMBL" id="CAI8049848.1"/>
    </source>
</evidence>
<dbReference type="Proteomes" id="UP001174909">
    <property type="component" value="Unassembled WGS sequence"/>
</dbReference>
<dbReference type="GO" id="GO:0005524">
    <property type="term" value="F:ATP binding"/>
    <property type="evidence" value="ECO:0007669"/>
    <property type="project" value="UniProtKB-KW"/>
</dbReference>
<dbReference type="AlphaFoldDB" id="A0AA35TLL7"/>
<evidence type="ECO:0000256" key="3">
    <source>
        <dbReference type="ARBA" id="ARBA00022679"/>
    </source>
</evidence>
<evidence type="ECO:0000256" key="2">
    <source>
        <dbReference type="ARBA" id="ARBA00022527"/>
    </source>
</evidence>
<keyword evidence="6" id="KW-0067">ATP-binding</keyword>
<dbReference type="GO" id="GO:0006955">
    <property type="term" value="P:immune response"/>
    <property type="evidence" value="ECO:0007669"/>
    <property type="project" value="TreeGrafter"/>
</dbReference>
<feature type="domain" description="Protein kinase" evidence="8">
    <location>
        <begin position="39"/>
        <end position="316"/>
    </location>
</feature>
<dbReference type="EMBL" id="CASHTH010003819">
    <property type="protein sequence ID" value="CAI8049848.1"/>
    <property type="molecule type" value="Genomic_DNA"/>
</dbReference>
<dbReference type="PANTHER" id="PTHR46716">
    <property type="entry name" value="MITOGEN-ACTIVATED PROTEIN KINASE KINASE KINASE 7"/>
    <property type="match status" value="1"/>
</dbReference>
<keyword evidence="3" id="KW-0808">Transferase</keyword>
<feature type="region of interest" description="Disordered" evidence="7">
    <location>
        <begin position="318"/>
        <end position="385"/>
    </location>
</feature>
<comment type="similarity">
    <text evidence="1">Belongs to the protein kinase superfamily. STE Ser/Thr protein kinase family. MAP kinase kinase kinase subfamily.</text>
</comment>
<dbReference type="SUPFAM" id="SSF56112">
    <property type="entry name" value="Protein kinase-like (PK-like)"/>
    <property type="match status" value="1"/>
</dbReference>
<dbReference type="Gene3D" id="3.30.200.20">
    <property type="entry name" value="Phosphorylase Kinase, domain 1"/>
    <property type="match status" value="1"/>
</dbReference>
<proteinExistence type="inferred from homology"/>
<keyword evidence="10" id="KW-1185">Reference proteome</keyword>
<dbReference type="InterPro" id="IPR011009">
    <property type="entry name" value="Kinase-like_dom_sf"/>
</dbReference>
<dbReference type="SUPFAM" id="SSF52540">
    <property type="entry name" value="P-loop containing nucleoside triphosphate hydrolases"/>
    <property type="match status" value="1"/>
</dbReference>
<dbReference type="GO" id="GO:0004709">
    <property type="term" value="F:MAP kinase kinase kinase activity"/>
    <property type="evidence" value="ECO:0007669"/>
    <property type="project" value="TreeGrafter"/>
</dbReference>
<evidence type="ECO:0000256" key="7">
    <source>
        <dbReference type="SAM" id="MobiDB-lite"/>
    </source>
</evidence>
<feature type="compositionally biased region" description="Basic and acidic residues" evidence="7">
    <location>
        <begin position="346"/>
        <end position="385"/>
    </location>
</feature>
<dbReference type="InterPro" id="IPR000719">
    <property type="entry name" value="Prot_kinase_dom"/>
</dbReference>
<dbReference type="InterPro" id="IPR011029">
    <property type="entry name" value="DEATH-like_dom_sf"/>
</dbReference>
<sequence>MAGRAEAGGRGGKGRERGERTGSVLLEDIPHISPHELTWCEGAEVERGSFGDVRKARWRGNDVAVKQFIVADKKGGISEEIAGFSMVHGHPHIIRFYGAHIIPISLDDRPFIVMEFAPFSLGKVLHERRDLTYTVDHVMNWSLQMVMALEFVHKKEVLHRDIKPSNILLFENGRVLKLCNFATACKLEHTLTNAVGTALYMAPEVIKDEEARQYIEEAMKQGYVNVTLVKVIVEGPAGVGKTSVIYLLLGIPPPKDRHSTGCAERAIRVIRVGKEGEKWSEIPAKEFQEMIAEAVPILYEDLKAKGKGMEELDKVLSSLKEGQRGEQGEGEGGGGGRGEGGGGGGEGKEEKGGWEEEKAEEKGVGGEGKKDEAANRKKDEAANVEKKDGTAVIDSVIQKLTQLVGGGKSSRRLLDMDLIYLTDTGGQQPFWDLIPIFASDTSATLFVLRLCEKLDEHPRNDLYQRGKQVGPSQRATLTTAEAFKTMLRGLHEVEGKSSKIIAVGTHRDLADDCEETLEEKNKKFAAIASPHFEKNVVFRNDGMQEIVFPVNAKTPDEDDEKEARKIRASIEQGATQHKIPIWWFILQMILERLAHNHGRDVLSKDACVHISDTLGFAEGELDAALAFFDKLNIFLYKKSILPRVVFTNPQVPMGNLSRLVEKQYHLKAAEADPTKATCVAMGGQWKNFRDCGILTLECLKEFKDHYVDGIFTPADFLTLLQNLFVVSKLSANEYFFPAILSKTTETKINVCLMSSRTTKIAPLAVEFPTVWAPPGVYCCSVCHLQSHSGWKVVKKPPIKPRRRSSNASPAQHHSISRNCIEFTKVGRPGSVTFIDRFSSFAVCVNIDTSKMEREDLAQHCQAIKTEIFAAVDAALENTHHKDTHPTSAFFCPRQDASCSTQLHVAHLSKPVVHSKTSLPKLRDLANRVAAIIPYKWNEVAIQLDLSKGERKAIESDKDKSFDRFVAVLEQWEQSARVPTLGKQLSVS</sequence>
<dbReference type="Gene3D" id="1.10.533.10">
    <property type="entry name" value="Death Domain, Fas"/>
    <property type="match status" value="1"/>
</dbReference>
<dbReference type="GO" id="GO:0009967">
    <property type="term" value="P:positive regulation of signal transduction"/>
    <property type="evidence" value="ECO:0007669"/>
    <property type="project" value="UniProtKB-ARBA"/>
</dbReference>